<keyword evidence="2" id="KW-0479">Metal-binding</keyword>
<comment type="similarity">
    <text evidence="1 2">Belongs to the metallophosphoesterase superfamily. YfcE family.</text>
</comment>
<evidence type="ECO:0000259" key="3">
    <source>
        <dbReference type="Pfam" id="PF12850"/>
    </source>
</evidence>
<dbReference type="InterPro" id="IPR000979">
    <property type="entry name" value="Phosphodiesterase_MJ0936/Vps29"/>
</dbReference>
<dbReference type="GO" id="GO:0016787">
    <property type="term" value="F:hydrolase activity"/>
    <property type="evidence" value="ECO:0007669"/>
    <property type="project" value="UniProtKB-UniRule"/>
</dbReference>
<dbReference type="InterPro" id="IPR029052">
    <property type="entry name" value="Metallo-depent_PP-like"/>
</dbReference>
<dbReference type="Gene3D" id="3.60.21.10">
    <property type="match status" value="1"/>
</dbReference>
<dbReference type="NCBIfam" id="TIGR00040">
    <property type="entry name" value="yfcE"/>
    <property type="match status" value="1"/>
</dbReference>
<dbReference type="Pfam" id="PF12850">
    <property type="entry name" value="Metallophos_2"/>
    <property type="match status" value="1"/>
</dbReference>
<gene>
    <name evidence="4" type="ORF">BR63_15485</name>
</gene>
<protein>
    <recommendedName>
        <fullName evidence="2">Phosphoesterase</fullName>
        <ecNumber evidence="2">3.1.4.-</ecNumber>
    </recommendedName>
</protein>
<dbReference type="SUPFAM" id="SSF56300">
    <property type="entry name" value="Metallo-dependent phosphatases"/>
    <property type="match status" value="1"/>
</dbReference>
<dbReference type="AlphaFoldDB" id="A0A7G6E653"/>
<dbReference type="InterPro" id="IPR024654">
    <property type="entry name" value="Calcineurin-like_PHP_lpxH"/>
</dbReference>
<evidence type="ECO:0000313" key="4">
    <source>
        <dbReference type="EMBL" id="QNB47557.1"/>
    </source>
</evidence>
<dbReference type="KEGG" id="tfr:BR63_15485"/>
<name>A0A7G6E653_THEFR</name>
<dbReference type="PANTHER" id="PTHR11124">
    <property type="entry name" value="VACUOLAR SORTING PROTEIN VPS29"/>
    <property type="match status" value="1"/>
</dbReference>
<evidence type="ECO:0000313" key="5">
    <source>
        <dbReference type="Proteomes" id="UP000515847"/>
    </source>
</evidence>
<organism evidence="4 5">
    <name type="scientific">Thermanaerosceptrum fracticalcis</name>
    <dbReference type="NCBI Taxonomy" id="1712410"/>
    <lineage>
        <taxon>Bacteria</taxon>
        <taxon>Bacillati</taxon>
        <taxon>Bacillota</taxon>
        <taxon>Clostridia</taxon>
        <taxon>Eubacteriales</taxon>
        <taxon>Peptococcaceae</taxon>
        <taxon>Thermanaerosceptrum</taxon>
    </lineage>
</organism>
<feature type="domain" description="Calcineurin-like phosphoesterase" evidence="3">
    <location>
        <begin position="6"/>
        <end position="150"/>
    </location>
</feature>
<dbReference type="EMBL" id="CP045798">
    <property type="protein sequence ID" value="QNB47557.1"/>
    <property type="molecule type" value="Genomic_DNA"/>
</dbReference>
<accession>A0A7G6E653</accession>
<dbReference type="EC" id="3.1.4.-" evidence="2"/>
<reference evidence="4 5" key="1">
    <citation type="journal article" date="2019" name="Front. Microbiol.">
        <title>Thermoanaerosceptrum fracticalcis gen. nov. sp. nov., a Novel Fumarate-Fermenting Microorganism From a Deep Fractured Carbonate Aquifer of the US Great Basin.</title>
        <authorList>
            <person name="Hamilton-Brehm S.D."/>
            <person name="Stewart L.E."/>
            <person name="Zavarin M."/>
            <person name="Caldwell M."/>
            <person name="Lawson P.A."/>
            <person name="Onstott T.C."/>
            <person name="Grzymski J."/>
            <person name="Neveux I."/>
            <person name="Lollar B.S."/>
            <person name="Russell C.E."/>
            <person name="Moser D.P."/>
        </authorList>
    </citation>
    <scope>NUCLEOTIDE SEQUENCE [LARGE SCALE GENOMIC DNA]</scope>
    <source>
        <strain evidence="4 5">DRI-13</strain>
    </source>
</reference>
<dbReference type="GO" id="GO:0046872">
    <property type="term" value="F:metal ion binding"/>
    <property type="evidence" value="ECO:0007669"/>
    <property type="project" value="UniProtKB-KW"/>
</dbReference>
<evidence type="ECO:0000256" key="1">
    <source>
        <dbReference type="ARBA" id="ARBA00008950"/>
    </source>
</evidence>
<proteinExistence type="inferred from homology"/>
<keyword evidence="5" id="KW-1185">Reference proteome</keyword>
<evidence type="ECO:0000256" key="2">
    <source>
        <dbReference type="RuleBase" id="RU362039"/>
    </source>
</evidence>
<dbReference type="Proteomes" id="UP000515847">
    <property type="component" value="Chromosome"/>
</dbReference>
<sequence length="160" mass="18375">MRCEVKFGIFGDTHGSIKELGDQGKIFNEVQFLVHTGDHWQDGLLIEKNWGIPVLAVKGNCDSGPAPSEFVFDIYDTRFFVTHGNNYGVKAGLHRLFYRASEVGAHYCIFGHTHIPYCEKINDIVFLNPGSWTWSRSERRYAGILLSLEENSWQCRFVHY</sequence>
<comment type="cofactor">
    <cofactor evidence="2">
        <name>a divalent metal cation</name>
        <dbReference type="ChEBI" id="CHEBI:60240"/>
    </cofactor>
</comment>